<evidence type="ECO:0000256" key="1">
    <source>
        <dbReference type="SAM" id="Phobius"/>
    </source>
</evidence>
<keyword evidence="1" id="KW-0472">Membrane</keyword>
<name>A0A0D8BKP4_9ACTN</name>
<keyword evidence="1" id="KW-0812">Transmembrane</keyword>
<dbReference type="EMBL" id="JYFN01000004">
    <property type="protein sequence ID" value="KJE24808.1"/>
    <property type="molecule type" value="Genomic_DNA"/>
</dbReference>
<organism evidence="2 3">
    <name type="scientific">Frankia torreyi</name>
    <dbReference type="NCBI Taxonomy" id="1856"/>
    <lineage>
        <taxon>Bacteria</taxon>
        <taxon>Bacillati</taxon>
        <taxon>Actinomycetota</taxon>
        <taxon>Actinomycetes</taxon>
        <taxon>Frankiales</taxon>
        <taxon>Frankiaceae</taxon>
        <taxon>Frankia</taxon>
    </lineage>
</organism>
<dbReference type="PATRIC" id="fig|1502723.3.peg.3388"/>
<reference evidence="3" key="1">
    <citation type="submission" date="2015-02" db="EMBL/GenBank/DDBJ databases">
        <title>Draft Genome of Frankia sp. CpI1-S.</title>
        <authorList>
            <person name="Oshone R.T."/>
            <person name="Ngom M."/>
            <person name="Ghodhbane-Gtari F."/>
            <person name="Gtari M."/>
            <person name="Morris K."/>
            <person name="Thomas K."/>
            <person name="Sen A."/>
            <person name="Tisa L.S."/>
        </authorList>
    </citation>
    <scope>NUCLEOTIDE SEQUENCE [LARGE SCALE GENOMIC DNA]</scope>
    <source>
        <strain evidence="3">CpI1-S</strain>
    </source>
</reference>
<gene>
    <name evidence="2" type="ORF">FF36_00815</name>
</gene>
<keyword evidence="3" id="KW-1185">Reference proteome</keyword>
<evidence type="ECO:0000313" key="3">
    <source>
        <dbReference type="Proteomes" id="UP000032545"/>
    </source>
</evidence>
<accession>A0A0D8BKP4</accession>
<feature type="transmembrane region" description="Helical" evidence="1">
    <location>
        <begin position="31"/>
        <end position="53"/>
    </location>
</feature>
<dbReference type="Proteomes" id="UP000032545">
    <property type="component" value="Unassembled WGS sequence"/>
</dbReference>
<dbReference type="RefSeq" id="WP_157866929.1">
    <property type="nucleotide sequence ID" value="NZ_JYFN01000004.1"/>
</dbReference>
<keyword evidence="1" id="KW-1133">Transmembrane helix</keyword>
<protein>
    <submittedName>
        <fullName evidence="2">Uncharacterized protein</fullName>
    </submittedName>
</protein>
<sequence length="55" mass="5620">MALTGSGLRHHGAHRGARRVVPSAVARRNAWVLRILGLSVGGLAVGVAIGLVVGR</sequence>
<comment type="caution">
    <text evidence="2">The sequence shown here is derived from an EMBL/GenBank/DDBJ whole genome shotgun (WGS) entry which is preliminary data.</text>
</comment>
<reference evidence="2 3" key="2">
    <citation type="journal article" date="2016" name="Genome Announc.">
        <title>Permanent Draft Genome Sequences for Two Variants of Frankia sp. Strain CpI1, the First Frankia Strain Isolated from Root Nodules of Comptonia peregrina.</title>
        <authorList>
            <person name="Oshone R."/>
            <person name="Hurst S.G.IV."/>
            <person name="Abebe-Akele F."/>
            <person name="Simpson S."/>
            <person name="Morris K."/>
            <person name="Thomas W.K."/>
            <person name="Tisa L.S."/>
        </authorList>
    </citation>
    <scope>NUCLEOTIDE SEQUENCE [LARGE SCALE GENOMIC DNA]</scope>
    <source>
        <strain evidence="3">CpI1-S</strain>
    </source>
</reference>
<proteinExistence type="predicted"/>
<evidence type="ECO:0000313" key="2">
    <source>
        <dbReference type="EMBL" id="KJE24808.1"/>
    </source>
</evidence>
<dbReference type="AlphaFoldDB" id="A0A0D8BKP4"/>